<name>A0A316X416_9FLAO</name>
<feature type="chain" id="PRO_5016252173" description="NTF2-like N-terminal transpeptidase" evidence="2">
    <location>
        <begin position="20"/>
        <end position="402"/>
    </location>
</feature>
<dbReference type="RefSeq" id="WP_103247521.1">
    <property type="nucleotide sequence ID" value="NZ_PPED02000004.1"/>
</dbReference>
<organism evidence="3 4">
    <name type="scientific">Chryseobacterium phosphatilyticum</name>
    <dbReference type="NCBI Taxonomy" id="475075"/>
    <lineage>
        <taxon>Bacteria</taxon>
        <taxon>Pseudomonadati</taxon>
        <taxon>Bacteroidota</taxon>
        <taxon>Flavobacteriia</taxon>
        <taxon>Flavobacteriales</taxon>
        <taxon>Weeksellaceae</taxon>
        <taxon>Chryseobacterium group</taxon>
        <taxon>Chryseobacterium</taxon>
    </lineage>
</organism>
<feature type="region of interest" description="Disordered" evidence="1">
    <location>
        <begin position="255"/>
        <end position="302"/>
    </location>
</feature>
<dbReference type="EMBL" id="PPED02000004">
    <property type="protein sequence ID" value="PWN68505.1"/>
    <property type="molecule type" value="Genomic_DNA"/>
</dbReference>
<keyword evidence="4" id="KW-1185">Reference proteome</keyword>
<feature type="compositionally biased region" description="Low complexity" evidence="1">
    <location>
        <begin position="273"/>
        <end position="298"/>
    </location>
</feature>
<feature type="signal peptide" evidence="2">
    <location>
        <begin position="1"/>
        <end position="19"/>
    </location>
</feature>
<reference evidence="3 4" key="1">
    <citation type="submission" date="2018-04" db="EMBL/GenBank/DDBJ databases">
        <title>Draft Genome Sequence of Phosphate-Solubilizing Chryseobacterium sp. ISE14 that is a Biocontrol and Plant Growth-Promoting Rhizobacterium Isolated from Cucumber.</title>
        <authorList>
            <person name="Jeong J.-J."/>
            <person name="Sang M.K."/>
            <person name="Choi I.-G."/>
            <person name="Kim K.D."/>
        </authorList>
    </citation>
    <scope>NUCLEOTIDE SEQUENCE [LARGE SCALE GENOMIC DNA]</scope>
    <source>
        <strain evidence="3 4">ISE14</strain>
    </source>
</reference>
<comment type="caution">
    <text evidence="3">The sequence shown here is derived from an EMBL/GenBank/DDBJ whole genome shotgun (WGS) entry which is preliminary data.</text>
</comment>
<protein>
    <recommendedName>
        <fullName evidence="5">NTF2-like N-terminal transpeptidase</fullName>
    </recommendedName>
</protein>
<evidence type="ECO:0000256" key="1">
    <source>
        <dbReference type="SAM" id="MobiDB-lite"/>
    </source>
</evidence>
<evidence type="ECO:0008006" key="5">
    <source>
        <dbReference type="Google" id="ProtNLM"/>
    </source>
</evidence>
<dbReference type="Proteomes" id="UP000236594">
    <property type="component" value="Unassembled WGS sequence"/>
</dbReference>
<dbReference type="AlphaFoldDB" id="A0A316X416"/>
<evidence type="ECO:0000313" key="3">
    <source>
        <dbReference type="EMBL" id="PWN68505.1"/>
    </source>
</evidence>
<accession>A0A316X416</accession>
<sequence length="402" mass="42410">MKKFSFLLVFTLLLFTACKKDHVDATNTKTLQSSINDMTSSLSTIKQIKFNEALYILKTFGVEADGDINELKALGKLINGKKVPEILSLADEVAQKNGIEWASTAPPSLGEMNIFGDDKAKESDPNDVKAGSISIITQPTGDDGSGAPTAIQIIPRLVDAAGNPVSFTGAGLEATLEVFSNGVRLSTAKNLMQDNNFKGFNLKFSSIPASKVVDNKIDITVSVKTTAKTFKMSKIGLDVNAAALKVPVIPKTDSTAVSQQPSAVVDPNNPSVTTPATTTEPGATTTPSTPAAPKQPATDPKNTVSKFLNSVSSQNLKAAYETSNNPNWGSYESFSNPNSGFGAVKNVSVKNITTSASNANGASVNATYDVTDKTGKTTSLKVTFGLKNVNGDWKISSYKINP</sequence>
<dbReference type="PROSITE" id="PS51257">
    <property type="entry name" value="PROKAR_LIPOPROTEIN"/>
    <property type="match status" value="1"/>
</dbReference>
<dbReference type="OrthoDB" id="1451820at2"/>
<proteinExistence type="predicted"/>
<evidence type="ECO:0000256" key="2">
    <source>
        <dbReference type="SAM" id="SignalP"/>
    </source>
</evidence>
<gene>
    <name evidence="3" type="ORF">C1631_017590</name>
</gene>
<keyword evidence="2" id="KW-0732">Signal</keyword>
<evidence type="ECO:0000313" key="4">
    <source>
        <dbReference type="Proteomes" id="UP000236594"/>
    </source>
</evidence>
<feature type="compositionally biased region" description="Polar residues" evidence="1">
    <location>
        <begin position="255"/>
        <end position="272"/>
    </location>
</feature>